<dbReference type="PROSITE" id="PS51257">
    <property type="entry name" value="PROKAR_LIPOPROTEIN"/>
    <property type="match status" value="1"/>
</dbReference>
<proteinExistence type="predicted"/>
<organism evidence="2 3">
    <name type="scientific">Sporosarcina psychrophila</name>
    <name type="common">Bacillus psychrophilus</name>
    <dbReference type="NCBI Taxonomy" id="1476"/>
    <lineage>
        <taxon>Bacteria</taxon>
        <taxon>Bacillati</taxon>
        <taxon>Bacillota</taxon>
        <taxon>Bacilli</taxon>
        <taxon>Bacillales</taxon>
        <taxon>Caryophanaceae</taxon>
        <taxon>Sporosarcina</taxon>
    </lineage>
</organism>
<reference evidence="2" key="1">
    <citation type="journal article" date="2021" name="PeerJ">
        <title>Extensive microbial diversity within the chicken gut microbiome revealed by metagenomics and culture.</title>
        <authorList>
            <person name="Gilroy R."/>
            <person name="Ravi A."/>
            <person name="Getino M."/>
            <person name="Pursley I."/>
            <person name="Horton D.L."/>
            <person name="Alikhan N.F."/>
            <person name="Baker D."/>
            <person name="Gharbi K."/>
            <person name="Hall N."/>
            <person name="Watson M."/>
            <person name="Adriaenssens E.M."/>
            <person name="Foster-Nyarko E."/>
            <person name="Jarju S."/>
            <person name="Secka A."/>
            <person name="Antonio M."/>
            <person name="Oren A."/>
            <person name="Chaudhuri R.R."/>
            <person name="La Ragione R."/>
            <person name="Hildebrand F."/>
            <person name="Pallen M.J."/>
        </authorList>
    </citation>
    <scope>NUCLEOTIDE SEQUENCE</scope>
    <source>
        <strain evidence="2">CHK171-7178</strain>
    </source>
</reference>
<evidence type="ECO:0000313" key="2">
    <source>
        <dbReference type="EMBL" id="HJF31013.1"/>
    </source>
</evidence>
<dbReference type="Pfam" id="PF14039">
    <property type="entry name" value="YusW"/>
    <property type="match status" value="1"/>
</dbReference>
<name>A0A921FWJ3_SPOPS</name>
<dbReference type="Proteomes" id="UP000698173">
    <property type="component" value="Unassembled WGS sequence"/>
</dbReference>
<dbReference type="EMBL" id="DYWT01000074">
    <property type="protein sequence ID" value="HJF31013.1"/>
    <property type="molecule type" value="Genomic_DNA"/>
</dbReference>
<dbReference type="InterPro" id="IPR025623">
    <property type="entry name" value="YusW"/>
</dbReference>
<gene>
    <name evidence="2" type="ORF">K8V56_04435</name>
</gene>
<feature type="region of interest" description="Disordered" evidence="1">
    <location>
        <begin position="28"/>
        <end position="47"/>
    </location>
</feature>
<accession>A0A921FWJ3</accession>
<reference evidence="2" key="2">
    <citation type="submission" date="2021-09" db="EMBL/GenBank/DDBJ databases">
        <authorList>
            <person name="Gilroy R."/>
        </authorList>
    </citation>
    <scope>NUCLEOTIDE SEQUENCE</scope>
    <source>
        <strain evidence="2">CHK171-7178</strain>
    </source>
</reference>
<sequence length="156" mass="17400">MKSLNVLGVALISGALLLGACGNLGKNADKPNREEADVTLEREKEGGSIETGDGFGFNTFDLEIDVDGKDAIDVDYNVEKKAEAEYENKLMNIKVKDNEAMDELNLLFLDIRITKDTPEKEVIDKILQWYGLDSYSKFDLEVEFDDGTTLDIENVK</sequence>
<evidence type="ECO:0000313" key="3">
    <source>
        <dbReference type="Proteomes" id="UP000698173"/>
    </source>
</evidence>
<evidence type="ECO:0000256" key="1">
    <source>
        <dbReference type="SAM" id="MobiDB-lite"/>
    </source>
</evidence>
<comment type="caution">
    <text evidence="2">The sequence shown here is derived from an EMBL/GenBank/DDBJ whole genome shotgun (WGS) entry which is preliminary data.</text>
</comment>
<protein>
    <submittedName>
        <fullName evidence="2">YusW family protein</fullName>
    </submittedName>
</protein>
<dbReference type="AlphaFoldDB" id="A0A921FWJ3"/>